<dbReference type="PATRIC" id="fig|1336752.4.peg.754"/>
<name>S7I8V1_VIBFL</name>
<sequence length="61" mass="6925">MTLTDNRSRQSMTVRRKAPNEYSNRFNLIPDNTEKGCAARFVAALKGARRQTRLNCLGSTH</sequence>
<reference evidence="1 2" key="1">
    <citation type="journal article" date="2013" name="Gut Pathog.">
        <title>Evidence of a new metabolic capacity in an emerging diarrheal pathogen: lessons from the draft genomes of Vibrio fluvialis strains PG41 and I21563.</title>
        <authorList>
            <person name="Khatri I."/>
            <person name="Mahajan S."/>
            <person name="Dureja C."/>
            <person name="Subramanian S."/>
            <person name="Raychaudhuri S."/>
        </authorList>
    </citation>
    <scope>NUCLEOTIDE SEQUENCE [LARGE SCALE GENOMIC DNA]</scope>
    <source>
        <strain evidence="1 2">PG41</strain>
    </source>
</reference>
<dbReference type="Proteomes" id="UP000014854">
    <property type="component" value="Unassembled WGS sequence"/>
</dbReference>
<evidence type="ECO:0000313" key="1">
    <source>
        <dbReference type="EMBL" id="EPP24588.1"/>
    </source>
</evidence>
<comment type="caution">
    <text evidence="1">The sequence shown here is derived from an EMBL/GenBank/DDBJ whole genome shotgun (WGS) entry which is preliminary data.</text>
</comment>
<dbReference type="EMBL" id="ASXS01000002">
    <property type="protein sequence ID" value="EPP24588.1"/>
    <property type="molecule type" value="Genomic_DNA"/>
</dbReference>
<protein>
    <submittedName>
        <fullName evidence="1">Uncharacterized protein</fullName>
    </submittedName>
</protein>
<organism evidence="1 2">
    <name type="scientific">Vibrio fluvialis PG41</name>
    <dbReference type="NCBI Taxonomy" id="1336752"/>
    <lineage>
        <taxon>Bacteria</taxon>
        <taxon>Pseudomonadati</taxon>
        <taxon>Pseudomonadota</taxon>
        <taxon>Gammaproteobacteria</taxon>
        <taxon>Vibrionales</taxon>
        <taxon>Vibrionaceae</taxon>
        <taxon>Vibrio</taxon>
    </lineage>
</organism>
<gene>
    <name evidence="1" type="ORF">L910_2034</name>
</gene>
<proteinExistence type="predicted"/>
<dbReference type="AlphaFoldDB" id="S7I8V1"/>
<evidence type="ECO:0000313" key="2">
    <source>
        <dbReference type="Proteomes" id="UP000014854"/>
    </source>
</evidence>
<accession>S7I8V1</accession>